<feature type="transmembrane region" description="Helical" evidence="8">
    <location>
        <begin position="290"/>
        <end position="308"/>
    </location>
</feature>
<dbReference type="InterPro" id="IPR050297">
    <property type="entry name" value="LipidA_mod_glycosyltrf_83"/>
</dbReference>
<dbReference type="PANTHER" id="PTHR33908">
    <property type="entry name" value="MANNOSYLTRANSFERASE YKCB-RELATED"/>
    <property type="match status" value="1"/>
</dbReference>
<keyword evidence="5 8" id="KW-0812">Transmembrane</keyword>
<organism evidence="10 11">
    <name type="scientific">Dyadobacter koreensis</name>
    <dbReference type="NCBI Taxonomy" id="408657"/>
    <lineage>
        <taxon>Bacteria</taxon>
        <taxon>Pseudomonadati</taxon>
        <taxon>Bacteroidota</taxon>
        <taxon>Cytophagia</taxon>
        <taxon>Cytophagales</taxon>
        <taxon>Spirosomataceae</taxon>
        <taxon>Dyadobacter</taxon>
    </lineage>
</organism>
<evidence type="ECO:0000256" key="2">
    <source>
        <dbReference type="ARBA" id="ARBA00022475"/>
    </source>
</evidence>
<feature type="domain" description="Glycosyltransferase RgtA/B/C/D-like" evidence="9">
    <location>
        <begin position="62"/>
        <end position="221"/>
    </location>
</feature>
<dbReference type="STRING" id="408657.SAMN04487995_3224"/>
<keyword evidence="6 8" id="KW-1133">Transmembrane helix</keyword>
<evidence type="ECO:0000256" key="7">
    <source>
        <dbReference type="ARBA" id="ARBA00023136"/>
    </source>
</evidence>
<dbReference type="EMBL" id="FNXY01000005">
    <property type="protein sequence ID" value="SEJ10306.1"/>
    <property type="molecule type" value="Genomic_DNA"/>
</dbReference>
<feature type="transmembrane region" description="Helical" evidence="8">
    <location>
        <begin position="256"/>
        <end position="278"/>
    </location>
</feature>
<sequence length="510" mass="58617">MLSTEISRKIFLVLFVLFGFLWGIGNAPLFDEDEGFFAEGTREMAVRGDFISTFINQEQRFDKPPLTNWLQYGTTKIFGWNEFSMRLPSCLASVFWMFLIYFFTKKRLDERSAFFATLISASSLQITIVGKAALADGILNMALTGAMFCLFDFIQQKNRKFIWAFYVFTGIGFLAKGPIAVLIPGVVFIFYLIRWKTWNSILRLLDPIGILVFLAISAPWYILEYQYSGDAFINGFFLNHNVNRFQTAFEGHYGGIFYFIPVLLLGLLPFTAIILKSFTKINYIWSKKWLSYLMIWFCFVFVLFSFSGTKLHHYIIYGYSPLCVLGGWYAANNDRLPIIWPASVLLILLTAIPFLLPFVVPKISDAYALEVLKGVPFEFDHFYLIAMLVLLATLLLVWLNKNWSAEIRMGIAGLTMLITINILWMPRLGALLQKPVKEAALFAKKNDFRTIVVLDHYSPSFHFYSGLYAEEREPTAGEIVFTKIDHLKNIPLQQVFYNKHGYILAKVASK</sequence>
<name>A0A1H6W392_9BACT</name>
<dbReference type="InterPro" id="IPR038731">
    <property type="entry name" value="RgtA/B/C-like"/>
</dbReference>
<dbReference type="RefSeq" id="WP_090336776.1">
    <property type="nucleotide sequence ID" value="NZ_FNXY01000005.1"/>
</dbReference>
<evidence type="ECO:0000313" key="10">
    <source>
        <dbReference type="EMBL" id="SEJ10306.1"/>
    </source>
</evidence>
<keyword evidence="7 8" id="KW-0472">Membrane</keyword>
<evidence type="ECO:0000256" key="3">
    <source>
        <dbReference type="ARBA" id="ARBA00022676"/>
    </source>
</evidence>
<keyword evidence="3" id="KW-0328">Glycosyltransferase</keyword>
<keyword evidence="2" id="KW-1003">Cell membrane</keyword>
<feature type="transmembrane region" description="Helical" evidence="8">
    <location>
        <begin position="83"/>
        <end position="103"/>
    </location>
</feature>
<feature type="transmembrane region" description="Helical" evidence="8">
    <location>
        <begin position="411"/>
        <end position="432"/>
    </location>
</feature>
<feature type="transmembrane region" description="Helical" evidence="8">
    <location>
        <begin position="204"/>
        <end position="222"/>
    </location>
</feature>
<dbReference type="GO" id="GO:0009103">
    <property type="term" value="P:lipopolysaccharide biosynthetic process"/>
    <property type="evidence" value="ECO:0007669"/>
    <property type="project" value="UniProtKB-ARBA"/>
</dbReference>
<keyword evidence="11" id="KW-1185">Reference proteome</keyword>
<protein>
    <submittedName>
        <fullName evidence="10">4-amino-4-deoxy-L-arabinose transferase</fullName>
    </submittedName>
</protein>
<dbReference type="GO" id="GO:0010041">
    <property type="term" value="P:response to iron(III) ion"/>
    <property type="evidence" value="ECO:0007669"/>
    <property type="project" value="TreeGrafter"/>
</dbReference>
<evidence type="ECO:0000259" key="9">
    <source>
        <dbReference type="Pfam" id="PF13231"/>
    </source>
</evidence>
<feature type="transmembrane region" description="Helical" evidence="8">
    <location>
        <begin position="163"/>
        <end position="192"/>
    </location>
</feature>
<dbReference type="GO" id="GO:0005886">
    <property type="term" value="C:plasma membrane"/>
    <property type="evidence" value="ECO:0007669"/>
    <property type="project" value="UniProtKB-SubCell"/>
</dbReference>
<feature type="transmembrane region" description="Helical" evidence="8">
    <location>
        <begin position="12"/>
        <end position="30"/>
    </location>
</feature>
<dbReference type="OrthoDB" id="9792789at2"/>
<feature type="transmembrane region" description="Helical" evidence="8">
    <location>
        <begin position="338"/>
        <end position="361"/>
    </location>
</feature>
<evidence type="ECO:0000313" key="11">
    <source>
        <dbReference type="Proteomes" id="UP000199532"/>
    </source>
</evidence>
<reference evidence="10 11" key="1">
    <citation type="submission" date="2016-10" db="EMBL/GenBank/DDBJ databases">
        <authorList>
            <person name="de Groot N.N."/>
        </authorList>
    </citation>
    <scope>NUCLEOTIDE SEQUENCE [LARGE SCALE GENOMIC DNA]</scope>
    <source>
        <strain evidence="10 11">DSM 19938</strain>
    </source>
</reference>
<feature type="transmembrane region" description="Helical" evidence="8">
    <location>
        <begin position="314"/>
        <end position="331"/>
    </location>
</feature>
<proteinExistence type="predicted"/>
<evidence type="ECO:0000256" key="6">
    <source>
        <dbReference type="ARBA" id="ARBA00022989"/>
    </source>
</evidence>
<comment type="subcellular location">
    <subcellularLocation>
        <location evidence="1">Cell membrane</location>
        <topology evidence="1">Multi-pass membrane protein</topology>
    </subcellularLocation>
</comment>
<evidence type="ECO:0000256" key="5">
    <source>
        <dbReference type="ARBA" id="ARBA00022692"/>
    </source>
</evidence>
<dbReference type="AlphaFoldDB" id="A0A1H6W392"/>
<gene>
    <name evidence="10" type="ORF">SAMN04487995_3224</name>
</gene>
<keyword evidence="4 10" id="KW-0808">Transferase</keyword>
<feature type="transmembrane region" description="Helical" evidence="8">
    <location>
        <begin position="381"/>
        <end position="399"/>
    </location>
</feature>
<evidence type="ECO:0000256" key="8">
    <source>
        <dbReference type="SAM" id="Phobius"/>
    </source>
</evidence>
<evidence type="ECO:0000256" key="1">
    <source>
        <dbReference type="ARBA" id="ARBA00004651"/>
    </source>
</evidence>
<accession>A0A1H6W392</accession>
<dbReference type="GO" id="GO:0016763">
    <property type="term" value="F:pentosyltransferase activity"/>
    <property type="evidence" value="ECO:0007669"/>
    <property type="project" value="TreeGrafter"/>
</dbReference>
<dbReference type="PANTHER" id="PTHR33908:SF3">
    <property type="entry name" value="UNDECAPRENYL PHOSPHATE-ALPHA-4-AMINO-4-DEOXY-L-ARABINOSE ARABINOSYL TRANSFERASE"/>
    <property type="match status" value="1"/>
</dbReference>
<evidence type="ECO:0000256" key="4">
    <source>
        <dbReference type="ARBA" id="ARBA00022679"/>
    </source>
</evidence>
<dbReference type="Proteomes" id="UP000199532">
    <property type="component" value="Unassembled WGS sequence"/>
</dbReference>
<dbReference type="Pfam" id="PF13231">
    <property type="entry name" value="PMT_2"/>
    <property type="match status" value="1"/>
</dbReference>